<dbReference type="AlphaFoldDB" id="A0A915HLY3"/>
<reference evidence="2" key="1">
    <citation type="submission" date="2022-11" db="UniProtKB">
        <authorList>
            <consortium name="WormBaseParasite"/>
        </authorList>
    </citation>
    <scope>IDENTIFICATION</scope>
</reference>
<organism evidence="1 2">
    <name type="scientific">Romanomermis culicivorax</name>
    <name type="common">Nematode worm</name>
    <dbReference type="NCBI Taxonomy" id="13658"/>
    <lineage>
        <taxon>Eukaryota</taxon>
        <taxon>Metazoa</taxon>
        <taxon>Ecdysozoa</taxon>
        <taxon>Nematoda</taxon>
        <taxon>Enoplea</taxon>
        <taxon>Dorylaimia</taxon>
        <taxon>Mermithida</taxon>
        <taxon>Mermithoidea</taxon>
        <taxon>Mermithidae</taxon>
        <taxon>Romanomermis</taxon>
    </lineage>
</organism>
<evidence type="ECO:0000313" key="2">
    <source>
        <dbReference type="WBParaSite" id="nRc.2.0.1.t02541-RA"/>
    </source>
</evidence>
<sequence length="81" mass="9156">MHTPTGYKTMRNTMAPMSSRILSDSSFINPNLKMASVKSVLMVKWCNGLMFTVELGLIVQPGQWAFYASIFLLKFTPYTSQ</sequence>
<proteinExistence type="predicted"/>
<dbReference type="Proteomes" id="UP000887565">
    <property type="component" value="Unplaced"/>
</dbReference>
<name>A0A915HLY3_ROMCU</name>
<dbReference type="WBParaSite" id="nRc.2.0.1.t02541-RA">
    <property type="protein sequence ID" value="nRc.2.0.1.t02541-RA"/>
    <property type="gene ID" value="nRc.2.0.1.g02541"/>
</dbReference>
<protein>
    <submittedName>
        <fullName evidence="2">Uncharacterized protein</fullName>
    </submittedName>
</protein>
<evidence type="ECO:0000313" key="1">
    <source>
        <dbReference type="Proteomes" id="UP000887565"/>
    </source>
</evidence>
<keyword evidence="1" id="KW-1185">Reference proteome</keyword>
<accession>A0A915HLY3</accession>